<dbReference type="Proteomes" id="UP000092600">
    <property type="component" value="Unassembled WGS sequence"/>
</dbReference>
<evidence type="ECO:0000313" key="2">
    <source>
        <dbReference type="EMBL" id="OAY75802.1"/>
    </source>
</evidence>
<dbReference type="PANTHER" id="PTHR31066">
    <property type="entry name" value="OS05G0427100 PROTEIN-RELATED"/>
    <property type="match status" value="1"/>
</dbReference>
<dbReference type="CDD" id="cd06410">
    <property type="entry name" value="PB1_UP2"/>
    <property type="match status" value="1"/>
</dbReference>
<accession>A0A199VFC1</accession>
<dbReference type="AlphaFoldDB" id="A0A199VFC1"/>
<gene>
    <name evidence="2" type="ORF">ACMD2_01334</name>
</gene>
<dbReference type="EMBL" id="LSRQ01001999">
    <property type="protein sequence ID" value="OAY75802.1"/>
    <property type="molecule type" value="Genomic_DNA"/>
</dbReference>
<dbReference type="InterPro" id="IPR053198">
    <property type="entry name" value="Gynoecium_Dev_Regulator"/>
</dbReference>
<dbReference type="Pfam" id="PF00564">
    <property type="entry name" value="PB1"/>
    <property type="match status" value="1"/>
</dbReference>
<dbReference type="SMART" id="SM00666">
    <property type="entry name" value="PB1"/>
    <property type="match status" value="1"/>
</dbReference>
<dbReference type="Gene3D" id="3.10.20.90">
    <property type="entry name" value="Phosphatidylinositol 3-kinase Catalytic Subunit, Chain A, domain 1"/>
    <property type="match status" value="1"/>
</dbReference>
<organism evidence="2 3">
    <name type="scientific">Ananas comosus</name>
    <name type="common">Pineapple</name>
    <name type="synonym">Ananas ananas</name>
    <dbReference type="NCBI Taxonomy" id="4615"/>
    <lineage>
        <taxon>Eukaryota</taxon>
        <taxon>Viridiplantae</taxon>
        <taxon>Streptophyta</taxon>
        <taxon>Embryophyta</taxon>
        <taxon>Tracheophyta</taxon>
        <taxon>Spermatophyta</taxon>
        <taxon>Magnoliopsida</taxon>
        <taxon>Liliopsida</taxon>
        <taxon>Poales</taxon>
        <taxon>Bromeliaceae</taxon>
        <taxon>Bromelioideae</taxon>
        <taxon>Ananas</taxon>
    </lineage>
</organism>
<comment type="caution">
    <text evidence="2">The sequence shown here is derived from an EMBL/GenBank/DDBJ whole genome shotgun (WGS) entry which is preliminary data.</text>
</comment>
<evidence type="ECO:0000313" key="3">
    <source>
        <dbReference type="Proteomes" id="UP000092600"/>
    </source>
</evidence>
<dbReference type="SUPFAM" id="SSF54277">
    <property type="entry name" value="CAD &amp; PB1 domains"/>
    <property type="match status" value="1"/>
</dbReference>
<name>A0A199VFC1_ANACO</name>
<evidence type="ECO:0000259" key="1">
    <source>
        <dbReference type="SMART" id="SM00666"/>
    </source>
</evidence>
<feature type="domain" description="PB1" evidence="1">
    <location>
        <begin position="34"/>
        <end position="123"/>
    </location>
</feature>
<dbReference type="PANTHER" id="PTHR31066:SF91">
    <property type="entry name" value="OS05G0427100 PROTEIN"/>
    <property type="match status" value="1"/>
</dbReference>
<sequence length="266" mass="27391">MAAAAGGDEEAPPSPNSGRLKLLCSYGGKILPRPLDGQLKYVGGETRVLAVPRSVSFAELKGRIGSMFEAREVAVKYQLAPEELDVLVSVTCDEDLAHMLDEYDRSCCSSSPSASPRFRLFLFPLPLPSSNRHVDGPAAATLLPLSSPPSAGNSPTSSSAVRCGAGRGMHRVRSTPNLGGSGSGSGNVGGFGGFGGGAQRYDVCRCGCGCRVAWGPQQPPTPRGHYALGTGGGGGCACVGHVDDGAHLPPRSGPSAVPTRKMTIWE</sequence>
<protein>
    <recommendedName>
        <fullName evidence="1">PB1 domain-containing protein</fullName>
    </recommendedName>
</protein>
<proteinExistence type="predicted"/>
<dbReference type="STRING" id="4615.A0A199VFC1"/>
<dbReference type="InterPro" id="IPR000270">
    <property type="entry name" value="PB1_dom"/>
</dbReference>
<reference evidence="2 3" key="1">
    <citation type="journal article" date="2016" name="DNA Res.">
        <title>The draft genome of MD-2 pineapple using hybrid error correction of long reads.</title>
        <authorList>
            <person name="Redwan R.M."/>
            <person name="Saidin A."/>
            <person name="Kumar S.V."/>
        </authorList>
    </citation>
    <scope>NUCLEOTIDE SEQUENCE [LARGE SCALE GENOMIC DNA]</scope>
    <source>
        <strain evidence="3">cv. MD2</strain>
        <tissue evidence="2">Leaf</tissue>
    </source>
</reference>